<proteinExistence type="predicted"/>
<protein>
    <submittedName>
        <fullName evidence="3">Secreted protein</fullName>
    </submittedName>
</protein>
<dbReference type="Proteomes" id="UP000278807">
    <property type="component" value="Unassembled WGS sequence"/>
</dbReference>
<accession>A0A0R3U0U4</accession>
<dbReference type="EMBL" id="UZAE01015950">
    <property type="protein sequence ID" value="VDO16836.1"/>
    <property type="molecule type" value="Genomic_DNA"/>
</dbReference>
<evidence type="ECO:0000313" key="3">
    <source>
        <dbReference type="WBParaSite" id="HNAJ_0001374301-mRNA-1"/>
    </source>
</evidence>
<reference evidence="1 2" key="2">
    <citation type="submission" date="2018-11" db="EMBL/GenBank/DDBJ databases">
        <authorList>
            <consortium name="Pathogen Informatics"/>
        </authorList>
    </citation>
    <scope>NUCLEOTIDE SEQUENCE [LARGE SCALE GENOMIC DNA]</scope>
</reference>
<dbReference type="WBParaSite" id="HNAJ_0001374301-mRNA-1">
    <property type="protein sequence ID" value="HNAJ_0001374301-mRNA-1"/>
    <property type="gene ID" value="HNAJ_0001374301"/>
</dbReference>
<evidence type="ECO:0000313" key="1">
    <source>
        <dbReference type="EMBL" id="VDO16836.1"/>
    </source>
</evidence>
<sequence length="68" mass="7908">MVIQILTGVILLTQIFFSNEFFQRFIHAFSPDSLFDIGACIKGRLNGYAIAYKARVILFNHLCYFTWN</sequence>
<name>A0A0R3U0U4_RODNA</name>
<keyword evidence="2" id="KW-1185">Reference proteome</keyword>
<dbReference type="AlphaFoldDB" id="A0A0R3U0U4"/>
<reference evidence="3" key="1">
    <citation type="submission" date="2017-02" db="UniProtKB">
        <authorList>
            <consortium name="WormBaseParasite"/>
        </authorList>
    </citation>
    <scope>IDENTIFICATION</scope>
</reference>
<evidence type="ECO:0000313" key="2">
    <source>
        <dbReference type="Proteomes" id="UP000278807"/>
    </source>
</evidence>
<gene>
    <name evidence="1" type="ORF">HNAJ_LOCUS13717</name>
</gene>
<organism evidence="3">
    <name type="scientific">Rodentolepis nana</name>
    <name type="common">Dwarf tapeworm</name>
    <name type="synonym">Hymenolepis nana</name>
    <dbReference type="NCBI Taxonomy" id="102285"/>
    <lineage>
        <taxon>Eukaryota</taxon>
        <taxon>Metazoa</taxon>
        <taxon>Spiralia</taxon>
        <taxon>Lophotrochozoa</taxon>
        <taxon>Platyhelminthes</taxon>
        <taxon>Cestoda</taxon>
        <taxon>Eucestoda</taxon>
        <taxon>Cyclophyllidea</taxon>
        <taxon>Hymenolepididae</taxon>
        <taxon>Rodentolepis</taxon>
    </lineage>
</organism>